<dbReference type="KEGG" id="bbet:F8237_23485"/>
<evidence type="ECO:0000256" key="3">
    <source>
        <dbReference type="ARBA" id="ARBA00023163"/>
    </source>
</evidence>
<dbReference type="InterPro" id="IPR000595">
    <property type="entry name" value="cNMP-bd_dom"/>
</dbReference>
<evidence type="ECO:0000313" key="7">
    <source>
        <dbReference type="Proteomes" id="UP000325641"/>
    </source>
</evidence>
<dbReference type="SMART" id="SM00100">
    <property type="entry name" value="cNMP"/>
    <property type="match status" value="1"/>
</dbReference>
<dbReference type="Gene3D" id="2.60.120.10">
    <property type="entry name" value="Jelly Rolls"/>
    <property type="match status" value="1"/>
</dbReference>
<dbReference type="PROSITE" id="PS51063">
    <property type="entry name" value="HTH_CRP_2"/>
    <property type="match status" value="1"/>
</dbReference>
<dbReference type="RefSeq" id="WP_151648330.1">
    <property type="nucleotide sequence ID" value="NZ_CP044543.1"/>
</dbReference>
<dbReference type="Proteomes" id="UP000325641">
    <property type="component" value="Chromosome"/>
</dbReference>
<dbReference type="AlphaFoldDB" id="A0A5P6PA15"/>
<keyword evidence="2" id="KW-0238">DNA-binding</keyword>
<dbReference type="PANTHER" id="PTHR24567">
    <property type="entry name" value="CRP FAMILY TRANSCRIPTIONAL REGULATORY PROTEIN"/>
    <property type="match status" value="1"/>
</dbReference>
<dbReference type="GO" id="GO:0003677">
    <property type="term" value="F:DNA binding"/>
    <property type="evidence" value="ECO:0007669"/>
    <property type="project" value="UniProtKB-KW"/>
</dbReference>
<proteinExistence type="predicted"/>
<dbReference type="SUPFAM" id="SSF46785">
    <property type="entry name" value="Winged helix' DNA-binding domain"/>
    <property type="match status" value="1"/>
</dbReference>
<evidence type="ECO:0000259" key="4">
    <source>
        <dbReference type="PROSITE" id="PS50042"/>
    </source>
</evidence>
<dbReference type="InterPro" id="IPR036390">
    <property type="entry name" value="WH_DNA-bd_sf"/>
</dbReference>
<sequence length="224" mass="24679">MSDAPLDRSPKARFDPGTFLAKPTAGVTLERFQANQQIHAQGEPADTVGYVRKGRVKVTTLSKRGKEAIVGIIQKGQFFAETCLGGANVRSATVVALEDCLITSIAKDVMLSTLRSEPEFSTFFVAHLLSRNTRLEEDLGDQLLNLSEKRLARLLLVLADTDQETGRSSEINLSQEALAEMVGTTRSRISTFMNRFRERGFISYDSHGRRIQVYSALLISVLAG</sequence>
<dbReference type="CDD" id="cd00038">
    <property type="entry name" value="CAP_ED"/>
    <property type="match status" value="1"/>
</dbReference>
<dbReference type="PROSITE" id="PS50042">
    <property type="entry name" value="CNMP_BINDING_3"/>
    <property type="match status" value="1"/>
</dbReference>
<dbReference type="GO" id="GO:0005829">
    <property type="term" value="C:cytosol"/>
    <property type="evidence" value="ECO:0007669"/>
    <property type="project" value="TreeGrafter"/>
</dbReference>
<protein>
    <submittedName>
        <fullName evidence="6">Crp/Fnr family transcriptional regulator</fullName>
    </submittedName>
</protein>
<dbReference type="InterPro" id="IPR014710">
    <property type="entry name" value="RmlC-like_jellyroll"/>
</dbReference>
<feature type="domain" description="HTH crp-type" evidence="5">
    <location>
        <begin position="145"/>
        <end position="217"/>
    </location>
</feature>
<dbReference type="SMART" id="SM00419">
    <property type="entry name" value="HTH_CRP"/>
    <property type="match status" value="1"/>
</dbReference>
<dbReference type="OrthoDB" id="3525895at2"/>
<dbReference type="InterPro" id="IPR012318">
    <property type="entry name" value="HTH_CRP"/>
</dbReference>
<keyword evidence="3" id="KW-0804">Transcription</keyword>
<feature type="domain" description="Cyclic nucleotide-binding" evidence="4">
    <location>
        <begin position="32"/>
        <end position="131"/>
    </location>
</feature>
<evidence type="ECO:0000256" key="2">
    <source>
        <dbReference type="ARBA" id="ARBA00023125"/>
    </source>
</evidence>
<gene>
    <name evidence="6" type="ORF">F8237_23485</name>
</gene>
<organism evidence="6 7">
    <name type="scientific">Bradyrhizobium betae</name>
    <dbReference type="NCBI Taxonomy" id="244734"/>
    <lineage>
        <taxon>Bacteria</taxon>
        <taxon>Pseudomonadati</taxon>
        <taxon>Pseudomonadota</taxon>
        <taxon>Alphaproteobacteria</taxon>
        <taxon>Hyphomicrobiales</taxon>
        <taxon>Nitrobacteraceae</taxon>
        <taxon>Bradyrhizobium</taxon>
    </lineage>
</organism>
<dbReference type="Pfam" id="PF00027">
    <property type="entry name" value="cNMP_binding"/>
    <property type="match status" value="1"/>
</dbReference>
<name>A0A5P6PA15_9BRAD</name>
<keyword evidence="1" id="KW-0805">Transcription regulation</keyword>
<dbReference type="EMBL" id="CP044543">
    <property type="protein sequence ID" value="QFI75106.1"/>
    <property type="molecule type" value="Genomic_DNA"/>
</dbReference>
<evidence type="ECO:0000259" key="5">
    <source>
        <dbReference type="PROSITE" id="PS51063"/>
    </source>
</evidence>
<dbReference type="GO" id="GO:0003700">
    <property type="term" value="F:DNA-binding transcription factor activity"/>
    <property type="evidence" value="ECO:0007669"/>
    <property type="project" value="TreeGrafter"/>
</dbReference>
<evidence type="ECO:0000313" key="6">
    <source>
        <dbReference type="EMBL" id="QFI75106.1"/>
    </source>
</evidence>
<evidence type="ECO:0000256" key="1">
    <source>
        <dbReference type="ARBA" id="ARBA00023015"/>
    </source>
</evidence>
<dbReference type="Pfam" id="PF13545">
    <property type="entry name" value="HTH_Crp_2"/>
    <property type="match status" value="1"/>
</dbReference>
<accession>A0A5P6PA15</accession>
<dbReference type="InterPro" id="IPR018490">
    <property type="entry name" value="cNMP-bd_dom_sf"/>
</dbReference>
<dbReference type="PANTHER" id="PTHR24567:SF68">
    <property type="entry name" value="DNA-BINDING TRANSCRIPTIONAL DUAL REGULATOR CRP"/>
    <property type="match status" value="1"/>
</dbReference>
<reference evidence="7" key="1">
    <citation type="submission" date="2019-10" db="EMBL/GenBank/DDBJ databases">
        <title>Complete Genome Sequence of Bradyrhizobium betae type strain PL7HG1T.</title>
        <authorList>
            <person name="Bromfield E.S.P."/>
            <person name="Cloutier S."/>
        </authorList>
    </citation>
    <scope>NUCLEOTIDE SEQUENCE [LARGE SCALE GENOMIC DNA]</scope>
    <source>
        <strain evidence="7">PL7HG1</strain>
    </source>
</reference>
<dbReference type="SUPFAM" id="SSF51206">
    <property type="entry name" value="cAMP-binding domain-like"/>
    <property type="match status" value="1"/>
</dbReference>
<dbReference type="InterPro" id="IPR050397">
    <property type="entry name" value="Env_Response_Regulators"/>
</dbReference>